<gene>
    <name evidence="2" type="ORF">QX249_08815</name>
</gene>
<keyword evidence="1" id="KW-1133">Transmembrane helix</keyword>
<reference evidence="2" key="1">
    <citation type="submission" date="2023-06" db="EMBL/GenBank/DDBJ databases">
        <title>Genomic Diversity of Vibrio spp. and Metagenomic Analysis of Pathogens in Florida Gulf Coastal Waters Following Hurricane Ian.</title>
        <authorList>
            <person name="Brumfield K.D."/>
        </authorList>
    </citation>
    <scope>NUCLEOTIDE SEQUENCE</scope>
    <source>
        <strain evidence="2">WBS2B-138</strain>
    </source>
</reference>
<name>A0AAW8PZA9_VIBPH</name>
<feature type="transmembrane region" description="Helical" evidence="1">
    <location>
        <begin position="338"/>
        <end position="357"/>
    </location>
</feature>
<evidence type="ECO:0000313" key="3">
    <source>
        <dbReference type="Proteomes" id="UP001253193"/>
    </source>
</evidence>
<feature type="transmembrane region" description="Helical" evidence="1">
    <location>
        <begin position="161"/>
        <end position="182"/>
    </location>
</feature>
<comment type="caution">
    <text evidence="2">The sequence shown here is derived from an EMBL/GenBank/DDBJ whole genome shotgun (WGS) entry which is preliminary data.</text>
</comment>
<feature type="transmembrane region" description="Helical" evidence="1">
    <location>
        <begin position="20"/>
        <end position="36"/>
    </location>
</feature>
<feature type="transmembrane region" description="Helical" evidence="1">
    <location>
        <begin position="131"/>
        <end position="155"/>
    </location>
</feature>
<feature type="transmembrane region" description="Helical" evidence="1">
    <location>
        <begin position="42"/>
        <end position="60"/>
    </location>
</feature>
<proteinExistence type="predicted"/>
<evidence type="ECO:0008006" key="4">
    <source>
        <dbReference type="Google" id="ProtNLM"/>
    </source>
</evidence>
<feature type="transmembrane region" description="Helical" evidence="1">
    <location>
        <begin position="292"/>
        <end position="317"/>
    </location>
</feature>
<dbReference type="Proteomes" id="UP001253193">
    <property type="component" value="Unassembled WGS sequence"/>
</dbReference>
<dbReference type="EMBL" id="JAUHGG010000003">
    <property type="protein sequence ID" value="MDS1820759.1"/>
    <property type="molecule type" value="Genomic_DNA"/>
</dbReference>
<keyword evidence="1" id="KW-0472">Membrane</keyword>
<dbReference type="AlphaFoldDB" id="A0AAW8PZA9"/>
<evidence type="ECO:0000313" key="2">
    <source>
        <dbReference type="EMBL" id="MDS1820759.1"/>
    </source>
</evidence>
<keyword evidence="1" id="KW-0812">Transmembrane</keyword>
<sequence>MNSVPLSVLKSLQWIKSQSATLVAASGMSFVAIWLTKEGLGQQDVLFCLSAIYLVSLSAVMTRRAVALVKVLLVLSSLVALIALYHGSVLLFGVALCVVVGSVQAVRDLFYVGLMSTYSKIAAKHEVNVSGVVATAMLIGVTISTVASPILGVLAEWSKNVYALTLVSACIVFSVSECRGVSADGISKSNVVPSYLHFLSSLAFAVSLSTFYARYFLLPMGLIKLSELYGFGDYIFVVAGSLLGLVSLLGFAINAKKSSCVRTEMVKGLIMTLLTCFVLAASVIFLDGSYQVIASVLFVLTYLSLEYYSKVWTVTFVSRLNTMSESLSSPSSSYIVFSRYKALGGFLSFALAGVWVGSVSVEVIGLVFSSLVLAYCFPVIWARLDEIKAA</sequence>
<protein>
    <recommendedName>
        <fullName evidence="4">MFS transporter</fullName>
    </recommendedName>
</protein>
<feature type="transmembrane region" description="Helical" evidence="1">
    <location>
        <begin position="234"/>
        <end position="253"/>
    </location>
</feature>
<dbReference type="RefSeq" id="WP_311019536.1">
    <property type="nucleotide sequence ID" value="NZ_JAUHGG010000003.1"/>
</dbReference>
<accession>A0AAW8PZA9</accession>
<feature type="transmembrane region" description="Helical" evidence="1">
    <location>
        <begin position="194"/>
        <end position="214"/>
    </location>
</feature>
<evidence type="ECO:0000256" key="1">
    <source>
        <dbReference type="SAM" id="Phobius"/>
    </source>
</evidence>
<feature type="transmembrane region" description="Helical" evidence="1">
    <location>
        <begin position="265"/>
        <end position="286"/>
    </location>
</feature>
<organism evidence="2 3">
    <name type="scientific">Vibrio parahaemolyticus</name>
    <dbReference type="NCBI Taxonomy" id="670"/>
    <lineage>
        <taxon>Bacteria</taxon>
        <taxon>Pseudomonadati</taxon>
        <taxon>Pseudomonadota</taxon>
        <taxon>Gammaproteobacteria</taxon>
        <taxon>Vibrionales</taxon>
        <taxon>Vibrionaceae</taxon>
        <taxon>Vibrio</taxon>
    </lineage>
</organism>
<feature type="transmembrane region" description="Helical" evidence="1">
    <location>
        <begin position="363"/>
        <end position="384"/>
    </location>
</feature>